<organism evidence="2 3">
    <name type="scientific">Fulvimarina uroteuthidis</name>
    <dbReference type="NCBI Taxonomy" id="3098149"/>
    <lineage>
        <taxon>Bacteria</taxon>
        <taxon>Pseudomonadati</taxon>
        <taxon>Pseudomonadota</taxon>
        <taxon>Alphaproteobacteria</taxon>
        <taxon>Hyphomicrobiales</taxon>
        <taxon>Aurantimonadaceae</taxon>
        <taxon>Fulvimarina</taxon>
    </lineage>
</organism>
<dbReference type="CDD" id="cd16830">
    <property type="entry name" value="HemS-like_N"/>
    <property type="match status" value="1"/>
</dbReference>
<evidence type="ECO:0000259" key="1">
    <source>
        <dbReference type="Pfam" id="PF05171"/>
    </source>
</evidence>
<proteinExistence type="predicted"/>
<feature type="domain" description="Haemin-degrading HemS/ChuX" evidence="1">
    <location>
        <begin position="208"/>
        <end position="340"/>
    </location>
</feature>
<dbReference type="Pfam" id="PF05171">
    <property type="entry name" value="HemS"/>
    <property type="match status" value="2"/>
</dbReference>
<reference evidence="2 3" key="1">
    <citation type="submission" date="2023-12" db="EMBL/GenBank/DDBJ databases">
        <title>Description of Novel Strain Fulvimarina sp. 2208YS6-2-32 isolated from Uroteuthis (Photololigo) edulis.</title>
        <authorList>
            <person name="Park J.-S."/>
        </authorList>
    </citation>
    <scope>NUCLEOTIDE SEQUENCE [LARGE SCALE GENOMIC DNA]</scope>
    <source>
        <strain evidence="2 3">2208YS6-2-32</strain>
    </source>
</reference>
<accession>A0ABU5I7K4</accession>
<name>A0ABU5I7K4_9HYPH</name>
<gene>
    <name evidence="2" type="ORF">U0C82_13645</name>
</gene>
<evidence type="ECO:0000313" key="2">
    <source>
        <dbReference type="EMBL" id="MDY8110181.1"/>
    </source>
</evidence>
<dbReference type="InterPro" id="IPR053733">
    <property type="entry name" value="Heme_Transport_Util_sf"/>
</dbReference>
<feature type="domain" description="Haemin-degrading HemS/ChuX" evidence="1">
    <location>
        <begin position="32"/>
        <end position="159"/>
    </location>
</feature>
<protein>
    <submittedName>
        <fullName evidence="2">ChuX/HutX family heme-like substrate-binding protein</fullName>
    </submittedName>
</protein>
<dbReference type="CDD" id="cd16831">
    <property type="entry name" value="HemS-like_C"/>
    <property type="match status" value="1"/>
</dbReference>
<dbReference type="RefSeq" id="WP_322187703.1">
    <property type="nucleotide sequence ID" value="NZ_JAXLPB010000004.1"/>
</dbReference>
<keyword evidence="3" id="KW-1185">Reference proteome</keyword>
<dbReference type="InterPro" id="IPR007845">
    <property type="entry name" value="HemS/ChuX_dom"/>
</dbReference>
<dbReference type="EMBL" id="JAXLPB010000004">
    <property type="protein sequence ID" value="MDY8110181.1"/>
    <property type="molecule type" value="Genomic_DNA"/>
</dbReference>
<dbReference type="Gene3D" id="3.40.1570.10">
    <property type="entry name" value="HemS/ChuS/ChuX like domains"/>
    <property type="match status" value="2"/>
</dbReference>
<dbReference type="SUPFAM" id="SSF144064">
    <property type="entry name" value="Heme iron utilization protein-like"/>
    <property type="match status" value="1"/>
</dbReference>
<sequence>MSLNTAPARPAAPVPFYETGKRTRDLAHELGCSEAEILDRHAGPEVVRLRCEPADLVESLADLRQIMALTRNEAAVHEIVGTFANVSISGPMGLVLAPPLDLRLFLRFWVHAYAVEIPDGGNAPRRSLQIFDGAGEAVIKIHLRPVSDIAAFEALRDRFADKDPAPRIFTPHPPADGPSATVDAAAFRRDVAGMDDIHEFVPLLRKHGVDRRQSLDLMGAPDVRRLGAGAATAILTRAADDQVPIMCFVGNRGCIQIFTGHVATVKAMGPWINVLDQGFNLHLREDLVAEAFVVRKPTREGALTSVELYGADRALIAQFFGERERGRPERRAWQSLVEALPHV</sequence>
<dbReference type="Proteomes" id="UP001294412">
    <property type="component" value="Unassembled WGS sequence"/>
</dbReference>
<comment type="caution">
    <text evidence="2">The sequence shown here is derived from an EMBL/GenBank/DDBJ whole genome shotgun (WGS) entry which is preliminary data.</text>
</comment>
<evidence type="ECO:0000313" key="3">
    <source>
        <dbReference type="Proteomes" id="UP001294412"/>
    </source>
</evidence>